<comment type="caution">
    <text evidence="2">The sequence shown here is derived from an EMBL/GenBank/DDBJ whole genome shotgun (WGS) entry which is preliminary data.</text>
</comment>
<feature type="compositionally biased region" description="Basic and acidic residues" evidence="1">
    <location>
        <begin position="1"/>
        <end position="13"/>
    </location>
</feature>
<evidence type="ECO:0000313" key="3">
    <source>
        <dbReference type="Proteomes" id="UP001424459"/>
    </source>
</evidence>
<accession>A0ABP7U414</accession>
<feature type="region of interest" description="Disordered" evidence="1">
    <location>
        <begin position="1"/>
        <end position="36"/>
    </location>
</feature>
<reference evidence="3" key="1">
    <citation type="journal article" date="2019" name="Int. J. Syst. Evol. Microbiol.">
        <title>The Global Catalogue of Microorganisms (GCM) 10K type strain sequencing project: providing services to taxonomists for standard genome sequencing and annotation.</title>
        <authorList>
            <consortium name="The Broad Institute Genomics Platform"/>
            <consortium name="The Broad Institute Genome Sequencing Center for Infectious Disease"/>
            <person name="Wu L."/>
            <person name="Ma J."/>
        </authorList>
    </citation>
    <scope>NUCLEOTIDE SEQUENCE [LARGE SCALE GENOMIC DNA]</scope>
    <source>
        <strain evidence="3">JCM 17564</strain>
    </source>
</reference>
<sequence>MAEPQPRDERGEGDLGGIAAAAEHAFAEEGAAERDAVDAADQRFAFPNFDRMGRAALMERDHGLFDRAVDPGLGPVSAAQQDAAEVAVGGDGVAARAEPPGEASREVEAVEWDDRAVAGLDPEELVAIAAVSHRKDAARIAAKEKVEVEQRAHAPW</sequence>
<protein>
    <submittedName>
        <fullName evidence="2">Uncharacterized protein</fullName>
    </submittedName>
</protein>
<dbReference type="Proteomes" id="UP001424459">
    <property type="component" value="Unassembled WGS sequence"/>
</dbReference>
<evidence type="ECO:0000256" key="1">
    <source>
        <dbReference type="SAM" id="MobiDB-lite"/>
    </source>
</evidence>
<dbReference type="EMBL" id="BAABBR010000001">
    <property type="protein sequence ID" value="GAA4035411.1"/>
    <property type="molecule type" value="Genomic_DNA"/>
</dbReference>
<gene>
    <name evidence="2" type="ORF">GCM10022281_14750</name>
</gene>
<name>A0ABP7U414_9SPHN</name>
<organism evidence="2 3">
    <name type="scientific">Sphingomonas rosea</name>
    <dbReference type="NCBI Taxonomy" id="335605"/>
    <lineage>
        <taxon>Bacteria</taxon>
        <taxon>Pseudomonadati</taxon>
        <taxon>Pseudomonadota</taxon>
        <taxon>Alphaproteobacteria</taxon>
        <taxon>Sphingomonadales</taxon>
        <taxon>Sphingomonadaceae</taxon>
        <taxon>Sphingomonas</taxon>
    </lineage>
</organism>
<feature type="compositionally biased region" description="Basic and acidic residues" evidence="1">
    <location>
        <begin position="25"/>
        <end position="36"/>
    </location>
</feature>
<evidence type="ECO:0000313" key="2">
    <source>
        <dbReference type="EMBL" id="GAA4035411.1"/>
    </source>
</evidence>
<proteinExistence type="predicted"/>
<keyword evidence="3" id="KW-1185">Reference proteome</keyword>